<dbReference type="PANTHER" id="PTHR42794:SF1">
    <property type="entry name" value="HEMIN IMPORT ATP-BINDING PROTEIN HMUV"/>
    <property type="match status" value="1"/>
</dbReference>
<keyword evidence="5" id="KW-1278">Translocase</keyword>
<dbReference type="InterPro" id="IPR017871">
    <property type="entry name" value="ABC_transporter-like_CS"/>
</dbReference>
<evidence type="ECO:0000313" key="9">
    <source>
        <dbReference type="Proteomes" id="UP001371218"/>
    </source>
</evidence>
<dbReference type="RefSeq" id="WP_341425189.1">
    <property type="nucleotide sequence ID" value="NZ_JBBUTG010000004.1"/>
</dbReference>
<dbReference type="PANTHER" id="PTHR42794">
    <property type="entry name" value="HEMIN IMPORT ATP-BINDING PROTEIN HMUV"/>
    <property type="match status" value="1"/>
</dbReference>
<keyword evidence="1" id="KW-0813">Transport</keyword>
<keyword evidence="3" id="KW-0547">Nucleotide-binding</keyword>
<protein>
    <submittedName>
        <fullName evidence="8">ABC transporter ATP-binding protein</fullName>
    </submittedName>
</protein>
<dbReference type="EMBL" id="JBBUTG010000004">
    <property type="protein sequence ID" value="MEK8030816.1"/>
    <property type="molecule type" value="Genomic_DNA"/>
</dbReference>
<organism evidence="8 9">
    <name type="scientific">Ideonella lacteola</name>
    <dbReference type="NCBI Taxonomy" id="2984193"/>
    <lineage>
        <taxon>Bacteria</taxon>
        <taxon>Pseudomonadati</taxon>
        <taxon>Pseudomonadota</taxon>
        <taxon>Betaproteobacteria</taxon>
        <taxon>Burkholderiales</taxon>
        <taxon>Sphaerotilaceae</taxon>
        <taxon>Ideonella</taxon>
    </lineage>
</organism>
<dbReference type="SMART" id="SM00382">
    <property type="entry name" value="AAA"/>
    <property type="match status" value="1"/>
</dbReference>
<comment type="caution">
    <text evidence="8">The sequence shown here is derived from an EMBL/GenBank/DDBJ whole genome shotgun (WGS) entry which is preliminary data.</text>
</comment>
<keyword evidence="2" id="KW-0472">Membrane</keyword>
<evidence type="ECO:0000256" key="3">
    <source>
        <dbReference type="ARBA" id="ARBA00022741"/>
    </source>
</evidence>
<proteinExistence type="predicted"/>
<dbReference type="InterPro" id="IPR003593">
    <property type="entry name" value="AAA+_ATPase"/>
</dbReference>
<feature type="domain" description="ABC transporter" evidence="7">
    <location>
        <begin position="4"/>
        <end position="233"/>
    </location>
</feature>
<evidence type="ECO:0000256" key="5">
    <source>
        <dbReference type="ARBA" id="ARBA00022967"/>
    </source>
</evidence>
<dbReference type="Pfam" id="PF00005">
    <property type="entry name" value="ABC_tran"/>
    <property type="match status" value="1"/>
</dbReference>
<evidence type="ECO:0000256" key="4">
    <source>
        <dbReference type="ARBA" id="ARBA00022840"/>
    </source>
</evidence>
<keyword evidence="4 8" id="KW-0067">ATP-binding</keyword>
<dbReference type="Proteomes" id="UP001371218">
    <property type="component" value="Unassembled WGS sequence"/>
</dbReference>
<comment type="function">
    <text evidence="6">Part of the ABC transporter complex HmuTUV involved in hemin import. Responsible for energy coupling to the transport system.</text>
</comment>
<gene>
    <name evidence="8" type="ORF">AACH06_08330</name>
</gene>
<reference evidence="8 9" key="1">
    <citation type="submission" date="2024-04" db="EMBL/GenBank/DDBJ databases">
        <title>Novel species of the genus Ideonella isolated from streams.</title>
        <authorList>
            <person name="Lu H."/>
        </authorList>
    </citation>
    <scope>NUCLEOTIDE SEQUENCE [LARGE SCALE GENOMIC DNA]</scope>
    <source>
        <strain evidence="8 9">DXS29W</strain>
    </source>
</reference>
<dbReference type="PROSITE" id="PS50893">
    <property type="entry name" value="ABC_TRANSPORTER_2"/>
    <property type="match status" value="1"/>
</dbReference>
<accession>A0ABU9BLW6</accession>
<evidence type="ECO:0000256" key="1">
    <source>
        <dbReference type="ARBA" id="ARBA00022448"/>
    </source>
</evidence>
<dbReference type="GO" id="GO:0005524">
    <property type="term" value="F:ATP binding"/>
    <property type="evidence" value="ECO:0007669"/>
    <property type="project" value="UniProtKB-KW"/>
</dbReference>
<evidence type="ECO:0000256" key="2">
    <source>
        <dbReference type="ARBA" id="ARBA00022475"/>
    </source>
</evidence>
<dbReference type="PROSITE" id="PS00211">
    <property type="entry name" value="ABC_TRANSPORTER_1"/>
    <property type="match status" value="1"/>
</dbReference>
<name>A0ABU9BLW6_9BURK</name>
<evidence type="ECO:0000259" key="7">
    <source>
        <dbReference type="PROSITE" id="PS50893"/>
    </source>
</evidence>
<dbReference type="SUPFAM" id="SSF52540">
    <property type="entry name" value="P-loop containing nucleoside triphosphate hydrolases"/>
    <property type="match status" value="1"/>
</dbReference>
<evidence type="ECO:0000256" key="6">
    <source>
        <dbReference type="ARBA" id="ARBA00037066"/>
    </source>
</evidence>
<evidence type="ECO:0000313" key="8">
    <source>
        <dbReference type="EMBL" id="MEK8030816.1"/>
    </source>
</evidence>
<sequence length="244" mass="27060">MSLLETRQLDLWAGEQHLVKGLNWAVQEGERWCLIGRNAVGKSSLLRALAGLSVAGRAGEVRWHRRPQQEWPAAEAACWRAWMPQQPADRFALPVRRLLALSVVQPEGARDLDVELQGLDIQHLRDRVSTRLSGGERQRVAIAQAAVQGAPLLLLDEPIAFQDPAHQGIVARWAADWASRRPGRALVMSSHDMHWVARAATHVLALMGDGQWRAGPVDEMLQAAPLREIFGCEWMPAGGSWLPV</sequence>
<dbReference type="InterPro" id="IPR003439">
    <property type="entry name" value="ABC_transporter-like_ATP-bd"/>
</dbReference>
<keyword evidence="2" id="KW-1003">Cell membrane</keyword>
<dbReference type="Gene3D" id="3.40.50.300">
    <property type="entry name" value="P-loop containing nucleotide triphosphate hydrolases"/>
    <property type="match status" value="1"/>
</dbReference>
<keyword evidence="9" id="KW-1185">Reference proteome</keyword>
<dbReference type="InterPro" id="IPR027417">
    <property type="entry name" value="P-loop_NTPase"/>
</dbReference>